<evidence type="ECO:0000313" key="2">
    <source>
        <dbReference type="EMBL" id="CAD6991556.1"/>
    </source>
</evidence>
<feature type="compositionally biased region" description="Basic residues" evidence="1">
    <location>
        <begin position="24"/>
        <end position="37"/>
    </location>
</feature>
<keyword evidence="3" id="KW-1185">Reference proteome</keyword>
<dbReference type="Proteomes" id="UP000606786">
    <property type="component" value="Unassembled WGS sequence"/>
</dbReference>
<feature type="non-terminal residue" evidence="2">
    <location>
        <position position="1"/>
    </location>
</feature>
<feature type="region of interest" description="Disordered" evidence="1">
    <location>
        <begin position="24"/>
        <end position="64"/>
    </location>
</feature>
<proteinExistence type="predicted"/>
<protein>
    <submittedName>
        <fullName evidence="2">(Mediterranean fruit fly) hypothetical protein</fullName>
    </submittedName>
</protein>
<gene>
    <name evidence="2" type="ORF">CCAP1982_LOCUS475</name>
</gene>
<name>A0A811TZP6_CERCA</name>
<evidence type="ECO:0000256" key="1">
    <source>
        <dbReference type="SAM" id="MobiDB-lite"/>
    </source>
</evidence>
<comment type="caution">
    <text evidence="2">The sequence shown here is derived from an EMBL/GenBank/DDBJ whole genome shotgun (WGS) entry which is preliminary data.</text>
</comment>
<dbReference type="EMBL" id="CAJHJT010000001">
    <property type="protein sequence ID" value="CAD6991556.1"/>
    <property type="molecule type" value="Genomic_DNA"/>
</dbReference>
<accession>A0A811TZP6</accession>
<evidence type="ECO:0000313" key="3">
    <source>
        <dbReference type="Proteomes" id="UP000606786"/>
    </source>
</evidence>
<feature type="compositionally biased region" description="Polar residues" evidence="1">
    <location>
        <begin position="38"/>
        <end position="58"/>
    </location>
</feature>
<organism evidence="2 3">
    <name type="scientific">Ceratitis capitata</name>
    <name type="common">Mediterranean fruit fly</name>
    <name type="synonym">Tephritis capitata</name>
    <dbReference type="NCBI Taxonomy" id="7213"/>
    <lineage>
        <taxon>Eukaryota</taxon>
        <taxon>Metazoa</taxon>
        <taxon>Ecdysozoa</taxon>
        <taxon>Arthropoda</taxon>
        <taxon>Hexapoda</taxon>
        <taxon>Insecta</taxon>
        <taxon>Pterygota</taxon>
        <taxon>Neoptera</taxon>
        <taxon>Endopterygota</taxon>
        <taxon>Diptera</taxon>
        <taxon>Brachycera</taxon>
        <taxon>Muscomorpha</taxon>
        <taxon>Tephritoidea</taxon>
        <taxon>Tephritidae</taxon>
        <taxon>Ceratitis</taxon>
        <taxon>Ceratitis</taxon>
    </lineage>
</organism>
<dbReference type="AlphaFoldDB" id="A0A811TZP6"/>
<reference evidence="2" key="1">
    <citation type="submission" date="2020-11" db="EMBL/GenBank/DDBJ databases">
        <authorList>
            <person name="Whitehead M."/>
        </authorList>
    </citation>
    <scope>NUCLEOTIDE SEQUENCE</scope>
    <source>
        <strain evidence="2">EGII</strain>
    </source>
</reference>
<sequence length="64" mass="7280">IFVRPPMQRCDDFVQHCRVCGKNRSTAHARNTSRSKKPQTNAPNNCSNRAQTITTTIKHSPKIM</sequence>